<gene>
    <name evidence="1" type="ORF">WAT24_14260</name>
</gene>
<evidence type="ECO:0000313" key="1">
    <source>
        <dbReference type="EMBL" id="MEI7037929.1"/>
    </source>
</evidence>
<name>A0ABU8JF71_9GAMM</name>
<comment type="caution">
    <text evidence="1">The sequence shown here is derived from an EMBL/GenBank/DDBJ whole genome shotgun (WGS) entry which is preliminary data.</text>
</comment>
<reference evidence="1 2" key="1">
    <citation type="journal article" date="2014" name="Int. J. Syst. Evol. Microbiol.">
        <title>Fulvimonas yonginensis sp. nov., isolated from greenhouse soil, and emended description of the genus Fulvimonas.</title>
        <authorList>
            <person name="Ahn J.H."/>
            <person name="Kim S.J."/>
            <person name="Weon H.Y."/>
            <person name="Hong S.B."/>
            <person name="Seok S.J."/>
            <person name="Kwon S.W."/>
        </authorList>
    </citation>
    <scope>NUCLEOTIDE SEQUENCE [LARGE SCALE GENOMIC DNA]</scope>
    <source>
        <strain evidence="1 2">KACC 16952</strain>
    </source>
</reference>
<dbReference type="EMBL" id="JBBBNY010000013">
    <property type="protein sequence ID" value="MEI7037929.1"/>
    <property type="molecule type" value="Genomic_DNA"/>
</dbReference>
<protein>
    <submittedName>
        <fullName evidence="1">DUF2199 domain-containing protein</fullName>
    </submittedName>
</protein>
<dbReference type="Pfam" id="PF09965">
    <property type="entry name" value="DUF2199"/>
    <property type="match status" value="1"/>
</dbReference>
<keyword evidence="2" id="KW-1185">Reference proteome</keyword>
<proteinExistence type="predicted"/>
<sequence>MTTSFLCGTCGELHEGLPTDWAWKLPDEVWALSTDERDARAKWTDDLCQLDERYFIRCILKVPFQELEGYYGWGVWAEVAEKDFRRYLELYSEDASGEPPVPGTLANAISQYEAALGLPVSVQFGDATSRPSVHVPLSTGHMLAVVQAAGMSNASYHDVLVSTGALGGP</sequence>
<organism evidence="1 2">
    <name type="scientific">Fulvimonas yonginensis</name>
    <dbReference type="NCBI Taxonomy" id="1495200"/>
    <lineage>
        <taxon>Bacteria</taxon>
        <taxon>Pseudomonadati</taxon>
        <taxon>Pseudomonadota</taxon>
        <taxon>Gammaproteobacteria</taxon>
        <taxon>Lysobacterales</taxon>
        <taxon>Rhodanobacteraceae</taxon>
        <taxon>Fulvimonas</taxon>
    </lineage>
</organism>
<accession>A0ABU8JF71</accession>
<dbReference type="RefSeq" id="WP_336808571.1">
    <property type="nucleotide sequence ID" value="NZ_JBBBNY010000013.1"/>
</dbReference>
<evidence type="ECO:0000313" key="2">
    <source>
        <dbReference type="Proteomes" id="UP001381174"/>
    </source>
</evidence>
<dbReference type="InterPro" id="IPR018697">
    <property type="entry name" value="DUF2199"/>
</dbReference>
<dbReference type="Proteomes" id="UP001381174">
    <property type="component" value="Unassembled WGS sequence"/>
</dbReference>